<organism evidence="1 2">
    <name type="scientific">Pluteus cervinus</name>
    <dbReference type="NCBI Taxonomy" id="181527"/>
    <lineage>
        <taxon>Eukaryota</taxon>
        <taxon>Fungi</taxon>
        <taxon>Dikarya</taxon>
        <taxon>Basidiomycota</taxon>
        <taxon>Agaricomycotina</taxon>
        <taxon>Agaricomycetes</taxon>
        <taxon>Agaricomycetidae</taxon>
        <taxon>Agaricales</taxon>
        <taxon>Pluteineae</taxon>
        <taxon>Pluteaceae</taxon>
        <taxon>Pluteus</taxon>
    </lineage>
</organism>
<accession>A0ACD3B1S5</accession>
<sequence length="638" mass="71617">MGDRFDIFLLIRGNVPFRIEVSPDTVVEDLKEHVIHDQGLNCRTWQIILWKLNHPTPAEKLHPDQNMMQIAVKMFPPQTLGYYFSEKPSQDCIQIVVEPLVTNHISFISHDNNPQASLKGSHEDSQAEGNVNTNFVTSRTHRFLDTIHSRLWGKKDLESKIFRHVFLTPSDYDEAQSLLQPARRLSLTFRDIFPIQSALLNTRPSPQSHHTISQADHGGMDFPHNIISMDLENKNEDMVDDKEMGVPALNIDPYPLNVDISSQVSIPLEVAEGLKLVLPRRISYMDLSAFEFPYYSRLPRLTFIPDTWDEMTRLIDARPQGPNGSVVVTGQAGTGKTCYVHFKLIKRIIDGQTTVFQDIHGGVYVIENGVQRVDLQTESPLVLGEGAIALVDGDGDVCTPHPLIVNAKLPIIVTSTPETRANSWRTALSGMRNDDVDADPAVIMGGWTWPNLSIFMLFLSGVGINLHRLQLTVAVCGMVPRSCIRSAVDDIDLQQQIEIIKTAALGTRPDVLVRVLTDVYLWSLSHIFPRFNAFLYQDKLHDQGFQPVIGLQISDSPCCPVSLQGLTEVQMALTGTPGFQNFGTEADSKWIVLFVVPQHLAGSFRKQPLDEFSPLWDAKVSQYVLGLGDEVWNRSRYV</sequence>
<name>A0ACD3B1S5_9AGAR</name>
<evidence type="ECO:0000313" key="2">
    <source>
        <dbReference type="Proteomes" id="UP000308600"/>
    </source>
</evidence>
<keyword evidence="2" id="KW-1185">Reference proteome</keyword>
<protein>
    <submittedName>
        <fullName evidence="1">Uncharacterized protein</fullName>
    </submittedName>
</protein>
<gene>
    <name evidence="1" type="ORF">BDN72DRAFT_431671</name>
</gene>
<reference evidence="1 2" key="1">
    <citation type="journal article" date="2019" name="Nat. Ecol. Evol.">
        <title>Megaphylogeny resolves global patterns of mushroom evolution.</title>
        <authorList>
            <person name="Varga T."/>
            <person name="Krizsan K."/>
            <person name="Foldi C."/>
            <person name="Dima B."/>
            <person name="Sanchez-Garcia M."/>
            <person name="Sanchez-Ramirez S."/>
            <person name="Szollosi G.J."/>
            <person name="Szarkandi J.G."/>
            <person name="Papp V."/>
            <person name="Albert L."/>
            <person name="Andreopoulos W."/>
            <person name="Angelini C."/>
            <person name="Antonin V."/>
            <person name="Barry K.W."/>
            <person name="Bougher N.L."/>
            <person name="Buchanan P."/>
            <person name="Buyck B."/>
            <person name="Bense V."/>
            <person name="Catcheside P."/>
            <person name="Chovatia M."/>
            <person name="Cooper J."/>
            <person name="Damon W."/>
            <person name="Desjardin D."/>
            <person name="Finy P."/>
            <person name="Geml J."/>
            <person name="Haridas S."/>
            <person name="Hughes K."/>
            <person name="Justo A."/>
            <person name="Karasinski D."/>
            <person name="Kautmanova I."/>
            <person name="Kiss B."/>
            <person name="Kocsube S."/>
            <person name="Kotiranta H."/>
            <person name="LaButti K.M."/>
            <person name="Lechner B.E."/>
            <person name="Liimatainen K."/>
            <person name="Lipzen A."/>
            <person name="Lukacs Z."/>
            <person name="Mihaltcheva S."/>
            <person name="Morgado L.N."/>
            <person name="Niskanen T."/>
            <person name="Noordeloos M.E."/>
            <person name="Ohm R.A."/>
            <person name="Ortiz-Santana B."/>
            <person name="Ovrebo C."/>
            <person name="Racz N."/>
            <person name="Riley R."/>
            <person name="Savchenko A."/>
            <person name="Shiryaev A."/>
            <person name="Soop K."/>
            <person name="Spirin V."/>
            <person name="Szebenyi C."/>
            <person name="Tomsovsky M."/>
            <person name="Tulloss R.E."/>
            <person name="Uehling J."/>
            <person name="Grigoriev I.V."/>
            <person name="Vagvolgyi C."/>
            <person name="Papp T."/>
            <person name="Martin F.M."/>
            <person name="Miettinen O."/>
            <person name="Hibbett D.S."/>
            <person name="Nagy L.G."/>
        </authorList>
    </citation>
    <scope>NUCLEOTIDE SEQUENCE [LARGE SCALE GENOMIC DNA]</scope>
    <source>
        <strain evidence="1 2">NL-1719</strain>
    </source>
</reference>
<dbReference type="EMBL" id="ML208296">
    <property type="protein sequence ID" value="TFK71524.1"/>
    <property type="molecule type" value="Genomic_DNA"/>
</dbReference>
<proteinExistence type="predicted"/>
<evidence type="ECO:0000313" key="1">
    <source>
        <dbReference type="EMBL" id="TFK71524.1"/>
    </source>
</evidence>
<dbReference type="Proteomes" id="UP000308600">
    <property type="component" value="Unassembled WGS sequence"/>
</dbReference>